<sequence length="90" mass="8611">MAAPPLCLRLAAAAAYGLSSFLIVVVNKSVLTTYGFPSSLCVGLGQVSGIPPGPPDLPSGVPGVTPSSLADDGDSGSALGGQSTAGGEVP</sequence>
<comment type="caution">
    <text evidence="2">The sequence shown here is derived from an EMBL/GenBank/DDBJ whole genome shotgun (WGS) entry which is preliminary data.</text>
</comment>
<evidence type="ECO:0000313" key="3">
    <source>
        <dbReference type="Proteomes" id="UP001145742"/>
    </source>
</evidence>
<reference evidence="2" key="1">
    <citation type="submission" date="2019-10" db="EMBL/GenBank/DDBJ databases">
        <authorList>
            <person name="Soares A.E.R."/>
            <person name="Aleixo A."/>
            <person name="Schneider P."/>
            <person name="Miyaki C.Y."/>
            <person name="Schneider M.P."/>
            <person name="Mello C."/>
            <person name="Vasconcelos A.T.R."/>
        </authorList>
    </citation>
    <scope>NUCLEOTIDE SEQUENCE</scope>
    <source>
        <tissue evidence="2">Muscle</tissue>
    </source>
</reference>
<name>A0ABQ9E0R1_9PASS</name>
<accession>A0ABQ9E0R1</accession>
<evidence type="ECO:0000256" key="1">
    <source>
        <dbReference type="SAM" id="MobiDB-lite"/>
    </source>
</evidence>
<feature type="compositionally biased region" description="Low complexity" evidence="1">
    <location>
        <begin position="58"/>
        <end position="81"/>
    </location>
</feature>
<feature type="region of interest" description="Disordered" evidence="1">
    <location>
        <begin position="52"/>
        <end position="90"/>
    </location>
</feature>
<protein>
    <submittedName>
        <fullName evidence="2">Uncharacterized protein</fullName>
    </submittedName>
</protein>
<dbReference type="EMBL" id="WHWB01020685">
    <property type="protein sequence ID" value="KAJ7428686.1"/>
    <property type="molecule type" value="Genomic_DNA"/>
</dbReference>
<organism evidence="2 3">
    <name type="scientific">Willisornis vidua</name>
    <name type="common">Xingu scale-backed antbird</name>
    <dbReference type="NCBI Taxonomy" id="1566151"/>
    <lineage>
        <taxon>Eukaryota</taxon>
        <taxon>Metazoa</taxon>
        <taxon>Chordata</taxon>
        <taxon>Craniata</taxon>
        <taxon>Vertebrata</taxon>
        <taxon>Euteleostomi</taxon>
        <taxon>Archelosauria</taxon>
        <taxon>Archosauria</taxon>
        <taxon>Dinosauria</taxon>
        <taxon>Saurischia</taxon>
        <taxon>Theropoda</taxon>
        <taxon>Coelurosauria</taxon>
        <taxon>Aves</taxon>
        <taxon>Neognathae</taxon>
        <taxon>Neoaves</taxon>
        <taxon>Telluraves</taxon>
        <taxon>Australaves</taxon>
        <taxon>Passeriformes</taxon>
        <taxon>Thamnophilidae</taxon>
        <taxon>Willisornis</taxon>
    </lineage>
</organism>
<gene>
    <name evidence="2" type="ORF">WISP_00986</name>
</gene>
<dbReference type="Proteomes" id="UP001145742">
    <property type="component" value="Unassembled WGS sequence"/>
</dbReference>
<proteinExistence type="predicted"/>
<keyword evidence="3" id="KW-1185">Reference proteome</keyword>
<evidence type="ECO:0000313" key="2">
    <source>
        <dbReference type="EMBL" id="KAJ7428686.1"/>
    </source>
</evidence>